<reference evidence="1" key="1">
    <citation type="journal article" date="2014" name="Int. J. Syst. Evol. Microbiol.">
        <title>Complete genome sequence of Corynebacterium casei LMG S-19264T (=DSM 44701T), isolated from a smear-ripened cheese.</title>
        <authorList>
            <consortium name="US DOE Joint Genome Institute (JGI-PGF)"/>
            <person name="Walter F."/>
            <person name="Albersmeier A."/>
            <person name="Kalinowski J."/>
            <person name="Ruckert C."/>
        </authorList>
    </citation>
    <scope>NUCLEOTIDE SEQUENCE</scope>
    <source>
        <strain evidence="1">JCM 3086</strain>
    </source>
</reference>
<evidence type="ECO:0008006" key="3">
    <source>
        <dbReference type="Google" id="ProtNLM"/>
    </source>
</evidence>
<dbReference type="SUPFAM" id="SSF81901">
    <property type="entry name" value="HCP-like"/>
    <property type="match status" value="1"/>
</dbReference>
<sequence length="327" mass="36534">MLAAEASDVRAMKMLGSHYLDDYHQREITRKYSKKPLGADFDDHQRRRIEQAEHWFLSAAEAGDPEAMWELSCLCRARSKNDQYHGEANSGTKGYWRWRAAEAGWPAAMCAMGTCADSVEERESWLRRAAEVRHPHAMQFLGELLADQGRLVEAESWLRAAMATMQTGAYQRLAVLLREQGRASELADLHGPAASGPDLPTLALTAVVTTAVVPFVQSLVAKVAEDAYGQARVLIRRMLRRDRNSPQPSVHIDQATTDFVDADRTGLVIAEDPDTGVTLLIWSNASDEALRALSALEFNDLVSRRPDQGRVRIVWNAATRTWHIRGD</sequence>
<dbReference type="Proteomes" id="UP000657574">
    <property type="component" value="Unassembled WGS sequence"/>
</dbReference>
<comment type="caution">
    <text evidence="1">The sequence shown here is derived from an EMBL/GenBank/DDBJ whole genome shotgun (WGS) entry which is preliminary data.</text>
</comment>
<reference evidence="1" key="2">
    <citation type="submission" date="2020-09" db="EMBL/GenBank/DDBJ databases">
        <authorList>
            <person name="Sun Q."/>
            <person name="Ohkuma M."/>
        </authorList>
    </citation>
    <scope>NUCLEOTIDE SEQUENCE</scope>
    <source>
        <strain evidence="1">JCM 3086</strain>
    </source>
</reference>
<evidence type="ECO:0000313" key="2">
    <source>
        <dbReference type="Proteomes" id="UP000657574"/>
    </source>
</evidence>
<dbReference type="EMBL" id="BMQA01000099">
    <property type="protein sequence ID" value="GGJ67629.1"/>
    <property type="molecule type" value="Genomic_DNA"/>
</dbReference>
<gene>
    <name evidence="1" type="ORF">GCM10010121_092940</name>
</gene>
<keyword evidence="2" id="KW-1185">Reference proteome</keyword>
<dbReference type="InterPro" id="IPR011990">
    <property type="entry name" value="TPR-like_helical_dom_sf"/>
</dbReference>
<accession>A0A917P9T8</accession>
<name>A0A917P9T8_9ACTN</name>
<evidence type="ECO:0000313" key="1">
    <source>
        <dbReference type="EMBL" id="GGJ67629.1"/>
    </source>
</evidence>
<dbReference type="AlphaFoldDB" id="A0A917P9T8"/>
<proteinExistence type="predicted"/>
<dbReference type="Gene3D" id="1.25.40.10">
    <property type="entry name" value="Tetratricopeptide repeat domain"/>
    <property type="match status" value="2"/>
</dbReference>
<protein>
    <recommendedName>
        <fullName evidence="3">Sel1 repeat family protein</fullName>
    </recommendedName>
</protein>
<organism evidence="1 2">
    <name type="scientific">Streptomyces brasiliensis</name>
    <dbReference type="NCBI Taxonomy" id="1954"/>
    <lineage>
        <taxon>Bacteria</taxon>
        <taxon>Bacillati</taxon>
        <taxon>Actinomycetota</taxon>
        <taxon>Actinomycetes</taxon>
        <taxon>Kitasatosporales</taxon>
        <taxon>Streptomycetaceae</taxon>
        <taxon>Streptomyces</taxon>
    </lineage>
</organism>